<dbReference type="Proteomes" id="UP000535491">
    <property type="component" value="Unassembled WGS sequence"/>
</dbReference>
<comment type="caution">
    <text evidence="2">The sequence shown here is derived from an EMBL/GenBank/DDBJ whole genome shotgun (WGS) entry which is preliminary data.</text>
</comment>
<name>A0A7W1WTE9_9BACL</name>
<dbReference type="PROSITE" id="PS51819">
    <property type="entry name" value="VOC"/>
    <property type="match status" value="1"/>
</dbReference>
<dbReference type="SUPFAM" id="SSF54593">
    <property type="entry name" value="Glyoxalase/Bleomycin resistance protein/Dihydroxybiphenyl dioxygenase"/>
    <property type="match status" value="1"/>
</dbReference>
<dbReference type="AlphaFoldDB" id="A0A7W1WTE9"/>
<dbReference type="InterPro" id="IPR029068">
    <property type="entry name" value="Glyas_Bleomycin-R_OHBP_Dase"/>
</dbReference>
<dbReference type="RefSeq" id="WP_181753334.1">
    <property type="nucleotide sequence ID" value="NZ_JACEIQ010000017.1"/>
</dbReference>
<evidence type="ECO:0000259" key="1">
    <source>
        <dbReference type="PROSITE" id="PS51819"/>
    </source>
</evidence>
<dbReference type="Gene3D" id="3.10.180.10">
    <property type="entry name" value="2,3-Dihydroxybiphenyl 1,2-Dioxygenase, domain 1"/>
    <property type="match status" value="1"/>
</dbReference>
<dbReference type="InterPro" id="IPR037523">
    <property type="entry name" value="VOC_core"/>
</dbReference>
<dbReference type="CDD" id="cd06587">
    <property type="entry name" value="VOC"/>
    <property type="match status" value="1"/>
</dbReference>
<gene>
    <name evidence="2" type="ORF">H1191_15270</name>
</gene>
<feature type="domain" description="VOC" evidence="1">
    <location>
        <begin position="4"/>
        <end position="130"/>
    </location>
</feature>
<reference evidence="2 3" key="1">
    <citation type="submission" date="2020-07" db="EMBL/GenBank/DDBJ databases">
        <authorList>
            <person name="Feng H."/>
        </authorList>
    </citation>
    <scope>NUCLEOTIDE SEQUENCE [LARGE SCALE GENOMIC DNA]</scope>
    <source>
        <strain evidence="3">s-10</strain>
    </source>
</reference>
<dbReference type="EMBL" id="JACEIQ010000017">
    <property type="protein sequence ID" value="MBA4495657.1"/>
    <property type="molecule type" value="Genomic_DNA"/>
</dbReference>
<evidence type="ECO:0000313" key="2">
    <source>
        <dbReference type="EMBL" id="MBA4495657.1"/>
    </source>
</evidence>
<protein>
    <submittedName>
        <fullName evidence="2">VOC family protein</fullName>
    </submittedName>
</protein>
<accession>A0A7W1WTE9</accession>
<proteinExistence type="predicted"/>
<organism evidence="2 3">
    <name type="scientific">Paenactinomyces guangxiensis</name>
    <dbReference type="NCBI Taxonomy" id="1490290"/>
    <lineage>
        <taxon>Bacteria</taxon>
        <taxon>Bacillati</taxon>
        <taxon>Bacillota</taxon>
        <taxon>Bacilli</taxon>
        <taxon>Bacillales</taxon>
        <taxon>Thermoactinomycetaceae</taxon>
        <taxon>Paenactinomyces</taxon>
    </lineage>
</organism>
<keyword evidence="3" id="KW-1185">Reference proteome</keyword>
<dbReference type="InterPro" id="IPR004360">
    <property type="entry name" value="Glyas_Fos-R_dOase_dom"/>
</dbReference>
<sequence length="164" mass="19120">MIKGLYEAHLPVRNMKNSIQFYRKLGLELAYKSERVTFFWIEKGKSWLGLWESDQANLPYHPSIRHIAFHVDLEDIKKAKEWLTARGIEVREAFGFSPERQPLVLPNNPQAHAAIYFQDPDGNSLEFIAPLRIDVEEEFEMMELKGWYKQKDKSDHPTGDAATD</sequence>
<dbReference type="Pfam" id="PF00903">
    <property type="entry name" value="Glyoxalase"/>
    <property type="match status" value="1"/>
</dbReference>
<evidence type="ECO:0000313" key="3">
    <source>
        <dbReference type="Proteomes" id="UP000535491"/>
    </source>
</evidence>